<dbReference type="PANTHER" id="PTHR18898:SF2">
    <property type="entry name" value="NUCLEOPROTEIN TPR"/>
    <property type="match status" value="1"/>
</dbReference>
<dbReference type="GO" id="GO:0006606">
    <property type="term" value="P:protein import into nucleus"/>
    <property type="evidence" value="ECO:0007669"/>
    <property type="project" value="InterPro"/>
</dbReference>
<dbReference type="EMBL" id="KV744930">
    <property type="protein sequence ID" value="OCK81180.1"/>
    <property type="molecule type" value="Genomic_DNA"/>
</dbReference>
<feature type="compositionally biased region" description="Gly residues" evidence="5">
    <location>
        <begin position="2164"/>
        <end position="2192"/>
    </location>
</feature>
<feature type="domain" description="Nucleoprotein TPR/MPL1" evidence="7">
    <location>
        <begin position="183"/>
        <end position="260"/>
    </location>
</feature>
<evidence type="ECO:0000256" key="4">
    <source>
        <dbReference type="SAM" id="Coils"/>
    </source>
</evidence>
<organism evidence="9 10">
    <name type="scientific">Lepidopterella palustris CBS 459.81</name>
    <dbReference type="NCBI Taxonomy" id="1314670"/>
    <lineage>
        <taxon>Eukaryota</taxon>
        <taxon>Fungi</taxon>
        <taxon>Dikarya</taxon>
        <taxon>Ascomycota</taxon>
        <taxon>Pezizomycotina</taxon>
        <taxon>Dothideomycetes</taxon>
        <taxon>Pleosporomycetidae</taxon>
        <taxon>Mytilinidiales</taxon>
        <taxon>Argynnaceae</taxon>
        <taxon>Lepidopterella</taxon>
    </lineage>
</organism>
<feature type="compositionally biased region" description="Gly residues" evidence="5">
    <location>
        <begin position="2212"/>
        <end position="2238"/>
    </location>
</feature>
<keyword evidence="2 4" id="KW-0175">Coiled coil</keyword>
<dbReference type="OrthoDB" id="343070at2759"/>
<dbReference type="GO" id="GO:0017056">
    <property type="term" value="F:structural constituent of nuclear pore"/>
    <property type="evidence" value="ECO:0007669"/>
    <property type="project" value="TreeGrafter"/>
</dbReference>
<feature type="compositionally biased region" description="Polar residues" evidence="5">
    <location>
        <begin position="1959"/>
        <end position="1973"/>
    </location>
</feature>
<dbReference type="PANTHER" id="PTHR18898">
    <property type="entry name" value="NUCLEOPROTEIN TPR-RELATED"/>
    <property type="match status" value="1"/>
</dbReference>
<feature type="region of interest" description="Disordered" evidence="5">
    <location>
        <begin position="1290"/>
        <end position="1309"/>
    </location>
</feature>
<evidence type="ECO:0000313" key="10">
    <source>
        <dbReference type="Proteomes" id="UP000250266"/>
    </source>
</evidence>
<protein>
    <recommendedName>
        <fullName evidence="11">Nucleoprotein TPR/MLP1 domain-containing protein</fullName>
    </recommendedName>
</protein>
<feature type="compositionally biased region" description="Low complexity" evidence="5">
    <location>
        <begin position="2029"/>
        <end position="2067"/>
    </location>
</feature>
<feature type="domain" description="Nucleoprotein TPR/MLP1-2" evidence="6">
    <location>
        <begin position="1086"/>
        <end position="1213"/>
    </location>
</feature>
<dbReference type="Pfam" id="PF25481">
    <property type="entry name" value="Nucleoprot-TPR"/>
    <property type="match status" value="1"/>
</dbReference>
<dbReference type="InterPro" id="IPR012929">
    <property type="entry name" value="Nucleoprot-TPR/MLP1-2_dom"/>
</dbReference>
<feature type="coiled-coil region" evidence="4">
    <location>
        <begin position="719"/>
        <end position="950"/>
    </location>
</feature>
<feature type="compositionally biased region" description="Low complexity" evidence="5">
    <location>
        <begin position="1619"/>
        <end position="1640"/>
    </location>
</feature>
<feature type="region of interest" description="Disordered" evidence="5">
    <location>
        <begin position="1619"/>
        <end position="1650"/>
    </location>
</feature>
<feature type="region of interest" description="Disordered" evidence="5">
    <location>
        <begin position="370"/>
        <end position="392"/>
    </location>
</feature>
<feature type="region of interest" description="Disordered" evidence="5">
    <location>
        <begin position="1520"/>
        <end position="1541"/>
    </location>
</feature>
<dbReference type="GO" id="GO:0006406">
    <property type="term" value="P:mRNA export from nucleus"/>
    <property type="evidence" value="ECO:0007669"/>
    <property type="project" value="TreeGrafter"/>
</dbReference>
<feature type="coiled-coil region" evidence="4">
    <location>
        <begin position="981"/>
        <end position="1216"/>
    </location>
</feature>
<evidence type="ECO:0000256" key="2">
    <source>
        <dbReference type="ARBA" id="ARBA00023054"/>
    </source>
</evidence>
<dbReference type="Pfam" id="PF25785">
    <property type="entry name" value="TPR"/>
    <property type="match status" value="1"/>
</dbReference>
<evidence type="ECO:0000259" key="7">
    <source>
        <dbReference type="Pfam" id="PF25481"/>
    </source>
</evidence>
<feature type="coiled-coil region" evidence="4">
    <location>
        <begin position="156"/>
        <end position="370"/>
    </location>
</feature>
<feature type="coiled-coil region" evidence="4">
    <location>
        <begin position="1848"/>
        <end position="1920"/>
    </location>
</feature>
<comment type="subcellular location">
    <subcellularLocation>
        <location evidence="1">Nucleus</location>
    </subcellularLocation>
</comment>
<keyword evidence="3" id="KW-0539">Nucleus</keyword>
<dbReference type="GO" id="GO:0005643">
    <property type="term" value="C:nuclear pore"/>
    <property type="evidence" value="ECO:0007669"/>
    <property type="project" value="TreeGrafter"/>
</dbReference>
<sequence length="2255" mass="251732">MATAVVNAAYIAASFAVPEPTIQSLLNNPTVELVNLLLQQIEVKAREYDDTKAEKLRLDVELENAVRSGDTRARSLKANLDKGLKDVEDLRRRLNDEGMPFQFYLLGRNVKSSSSTSTSEVQALQSRISTLEASNRDALALVESKSTAHDRLAEELSTQHQKILSLRREVSELEEKNQTLENASMSTKFREQALQQEIDLVKKNNEWYETELQTRSAEYSKYRKEKGARITELQRLNEDANQTVETLRRTETTLRNRLEEISQKAEEGFSRIQQLQEAAAKAEESFRIELDSVQRLADLQKQSADTAKARLQDVQAQLEQVNDNAAEELGQMQAEVETERSQREVAENRVAELELQVEGLEANLSAAQNIPQAPSTPRRGINGTLGTPGRAGSPGIFSPAASRMKGGLTVTQLYSENTQMKMELEAANRRNEKLTATVDDMLQELESKQPELDELRTEQDRLTTEVMEISALLEDATKEKEVARKESRKQQGRVEGLAREGDILRQQLRDLSAQIKLLLVEAQARDQGLNSLDAAQQSYLEQVARGEIDPDSFDDATDTGRLISRRLVLYRNVNELQGQNMELLRTIRTVAEQYEGTEAKQKSEQLEKDRHELERLREKCYQYEDELQSLTTRSKSFIKERDMFRRMLSHRGQLPLGSDVASMFGQSVDGQVSATPPPGSLMQTVEQSPNSKELADYAKLVKDMQSHFDAYRQETATDQASLKQQVDKLARDKSELQGETARISSQLTLAQERYDLLQSNLSMLKTENGELQKRSQFLQEMAAKQDLKVQHVAEELVEAKGLADSMRNENANLKAERELWKKIEARISEDNRSLMDERGRLNKMISDLQNLQNERELSESENRRRLQSRAEFLESELQSVKRKLDDEVEDGKKAALRREYEQEQTRTRIDDLVKSLGNAREELIAAKTQRDQLQARVDEMKIELRNAEERAQALYPRPTPRINGNTDMTASAVNADGLSREQELAIEISDLKRDLELARGEVEMAKAHVEQYKAISQASEEELESLNETNEQYRAEMDQIIAEKDVKIRDLEQRVEDISSELATTNQELSEIRRGYEESVAKFNQQKEILESEVSRLMDESERYRETAKLHQEDLKAQAQIAQQAQQSYEVELMKHGEATKSLRDMRDEYNKLKTEVAEIKAQGEAARTTLAQSEDHWTETRERYERELSEIRTRNDDIKAQNKILHQQLDNVSSQIAGLKQSRVFITGGADTDAVASPSSGVENLQEVIRYLRQEKEIVDVQYELSIQEAKRLKQQLDHTQNQLDQTREKLNAERQSQADKDQSAVSHSKLMQTINELNLFRESNITLRNEARQAQAQLAEKVKEVEGLMNQIQPLQTRVREVENELETKDGELQLLQQDRDRWQKRTQDILQKYDRVDPAELEALKNQLEMLQTERDQALAEKQPLQEQLEAFDERLRLAQEEAANEANKKFEERRQLLIQQFKERSKMLSGQIKDKDSTNQSLAKERDDLQQQLTAVTEELETTKEARDEAIAKAASADTAMHNNIEEGQVDEGAAPGISSKEKEALEARVAAAEEKAIEEANRAVGYHIQLEALNSRVRELENQIVSIPSNISKQPSPTQRQAELHQRIASANAELEQAQADAQQARAQEQAPANQTTDTESSETIEKLKEELAAAQKEADDLRTSAAIVATTTNNIDDGSKSVSDQVTEQVALIRAELEVHHAERVKQAEDQYQARADKMRKSLSSKLTDGKEAIRQTMRQEHEVAMEQLRLEHQTEIQRIISEHAAQIERVRQEAQAALEQTPQQQATASTDGSRKTSDPIETGSPVKAEAKPSAWKPSELEIKDLVATNPVVKNIVSRNIQNKLNAERETIIAKVKEEQEKITAEKLEEAKQIAEKSKASAVDMEGKRQSLKLNMAENRVKLANAKLEVVEQAAGNTPQRPVAEVWEIAKLAKPKPAPPAQPLKPAEASQDAPPSQTIPPVQTPQPMQAALSAQPGQPTPSQPAPTTLPTQQVQSPTGPQTQTQPQGFTLGPPSTPASAFGQPTQQPKTQPSQPSTFGRPSQQPAQQNQLQSGQQQAVMGQGQGIPPSTFAPMGSFPQQMQPFSGPPQPGGVGVGPGIPRPGFGGQIPQNIIQPASPAQQGGFPIQQQSVGGAHSRPGPGQQQFGGTGPAALRGILGQQGGGGQGQTGIPRGGGIPRPGGRGGGNQNQQQGIGQGMGQGISVQGQGQGQGQGGSQLPRGGGGRRGGRGGGQQAQTSNMPQGPGVHTRP</sequence>
<feature type="coiled-coil region" evidence="4">
    <location>
        <begin position="573"/>
        <end position="633"/>
    </location>
</feature>
<dbReference type="Pfam" id="PF07926">
    <property type="entry name" value="TPR_MLP1_2"/>
    <property type="match status" value="1"/>
</dbReference>
<feature type="coiled-coil region" evidence="4">
    <location>
        <begin position="410"/>
        <end position="514"/>
    </location>
</feature>
<reference evidence="9 10" key="1">
    <citation type="journal article" date="2016" name="Nat. Commun.">
        <title>Ectomycorrhizal ecology is imprinted in the genome of the dominant symbiotic fungus Cenococcum geophilum.</title>
        <authorList>
            <consortium name="DOE Joint Genome Institute"/>
            <person name="Peter M."/>
            <person name="Kohler A."/>
            <person name="Ohm R.A."/>
            <person name="Kuo A."/>
            <person name="Krutzmann J."/>
            <person name="Morin E."/>
            <person name="Arend M."/>
            <person name="Barry K.W."/>
            <person name="Binder M."/>
            <person name="Choi C."/>
            <person name="Clum A."/>
            <person name="Copeland A."/>
            <person name="Grisel N."/>
            <person name="Haridas S."/>
            <person name="Kipfer T."/>
            <person name="LaButti K."/>
            <person name="Lindquist E."/>
            <person name="Lipzen A."/>
            <person name="Maire R."/>
            <person name="Meier B."/>
            <person name="Mihaltcheva S."/>
            <person name="Molinier V."/>
            <person name="Murat C."/>
            <person name="Poggeler S."/>
            <person name="Quandt C.A."/>
            <person name="Sperisen C."/>
            <person name="Tritt A."/>
            <person name="Tisserant E."/>
            <person name="Crous P.W."/>
            <person name="Henrissat B."/>
            <person name="Nehls U."/>
            <person name="Egli S."/>
            <person name="Spatafora J.W."/>
            <person name="Grigoriev I.V."/>
            <person name="Martin F.M."/>
        </authorList>
    </citation>
    <scope>NUCLEOTIDE SEQUENCE [LARGE SCALE GENOMIC DNA]</scope>
    <source>
        <strain evidence="9 10">CBS 459.81</strain>
    </source>
</reference>
<evidence type="ECO:0000256" key="5">
    <source>
        <dbReference type="SAM" id="MobiDB-lite"/>
    </source>
</evidence>
<dbReference type="InterPro" id="IPR057974">
    <property type="entry name" value="NUA/TPR/MLP1-2-like_dom"/>
</dbReference>
<feature type="region of interest" description="Disordered" evidence="5">
    <location>
        <begin position="1781"/>
        <end position="1822"/>
    </location>
</feature>
<feature type="domain" description="NUA/TPR/MLP1-2-like" evidence="8">
    <location>
        <begin position="487"/>
        <end position="599"/>
    </location>
</feature>
<evidence type="ECO:0000256" key="3">
    <source>
        <dbReference type="ARBA" id="ARBA00023242"/>
    </source>
</evidence>
<dbReference type="Proteomes" id="UP000250266">
    <property type="component" value="Unassembled WGS sequence"/>
</dbReference>
<gene>
    <name evidence="9" type="ORF">K432DRAFT_404025</name>
</gene>
<dbReference type="CDD" id="cd22541">
    <property type="entry name" value="SP5_N"/>
    <property type="match status" value="1"/>
</dbReference>
<evidence type="ECO:0000259" key="8">
    <source>
        <dbReference type="Pfam" id="PF25785"/>
    </source>
</evidence>
<evidence type="ECO:0008006" key="11">
    <source>
        <dbReference type="Google" id="ProtNLM"/>
    </source>
</evidence>
<evidence type="ECO:0000256" key="1">
    <source>
        <dbReference type="ARBA" id="ARBA00004123"/>
    </source>
</evidence>
<feature type="compositionally biased region" description="Polar residues" evidence="5">
    <location>
        <begin position="1785"/>
        <end position="1798"/>
    </location>
</feature>
<feature type="region of interest" description="Disordered" evidence="5">
    <location>
        <begin position="1940"/>
        <end position="2255"/>
    </location>
</feature>
<accession>A0A8E2EC93</accession>
<dbReference type="InterPro" id="IPR057577">
    <property type="entry name" value="Nucleoprot-TPR/MLP1_dom"/>
</dbReference>
<proteinExistence type="predicted"/>
<feature type="compositionally biased region" description="Polar residues" evidence="5">
    <location>
        <begin position="2117"/>
        <end position="2137"/>
    </location>
</feature>
<feature type="region of interest" description="Disordered" evidence="5">
    <location>
        <begin position="1716"/>
        <end position="1738"/>
    </location>
</feature>
<keyword evidence="10" id="KW-1185">Reference proteome</keyword>
<name>A0A8E2EC93_9PEZI</name>
<feature type="compositionally biased region" description="Basic and acidic residues" evidence="5">
    <location>
        <begin position="1290"/>
        <end position="1304"/>
    </location>
</feature>
<feature type="compositionally biased region" description="Low complexity" evidence="5">
    <location>
        <begin position="1996"/>
        <end position="2019"/>
    </location>
</feature>
<evidence type="ECO:0000259" key="6">
    <source>
        <dbReference type="Pfam" id="PF07926"/>
    </source>
</evidence>
<evidence type="ECO:0000313" key="9">
    <source>
        <dbReference type="EMBL" id="OCK81180.1"/>
    </source>
</evidence>